<feature type="chain" id="PRO_5045571651" evidence="1">
    <location>
        <begin position="25"/>
        <end position="265"/>
    </location>
</feature>
<gene>
    <name evidence="3" type="ORF">ABXS05_26970</name>
</gene>
<evidence type="ECO:0000313" key="4">
    <source>
        <dbReference type="Proteomes" id="UP001555786"/>
    </source>
</evidence>
<keyword evidence="3" id="KW-0378">Hydrolase</keyword>
<dbReference type="RefSeq" id="WP_367625988.1">
    <property type="nucleotide sequence ID" value="NZ_JBFNQD010000012.1"/>
</dbReference>
<keyword evidence="1" id="KW-0732">Signal</keyword>
<dbReference type="PANTHER" id="PTHR12277">
    <property type="entry name" value="ALPHA/BETA HYDROLASE DOMAIN-CONTAINING PROTEIN"/>
    <property type="match status" value="1"/>
</dbReference>
<evidence type="ECO:0000256" key="1">
    <source>
        <dbReference type="SAM" id="SignalP"/>
    </source>
</evidence>
<feature type="domain" description="AB hydrolase-1" evidence="2">
    <location>
        <begin position="71"/>
        <end position="170"/>
    </location>
</feature>
<evidence type="ECO:0000313" key="3">
    <source>
        <dbReference type="EMBL" id="MEW9309220.1"/>
    </source>
</evidence>
<evidence type="ECO:0000259" key="2">
    <source>
        <dbReference type="Pfam" id="PF00561"/>
    </source>
</evidence>
<dbReference type="Proteomes" id="UP001555786">
    <property type="component" value="Unassembled WGS sequence"/>
</dbReference>
<accession>A0ABV3PUB0</accession>
<name>A0ABV3PUB0_9HYPH</name>
<feature type="signal peptide" evidence="1">
    <location>
        <begin position="1"/>
        <end position="24"/>
    </location>
</feature>
<keyword evidence="4" id="KW-1185">Reference proteome</keyword>
<dbReference type="InterPro" id="IPR000073">
    <property type="entry name" value="AB_hydrolase_1"/>
</dbReference>
<dbReference type="SUPFAM" id="SSF53474">
    <property type="entry name" value="alpha/beta-Hydrolases"/>
    <property type="match status" value="1"/>
</dbReference>
<comment type="caution">
    <text evidence="3">The sequence shown here is derived from an EMBL/GenBank/DDBJ whole genome shotgun (WGS) entry which is preliminary data.</text>
</comment>
<proteinExistence type="predicted"/>
<reference evidence="3 4" key="1">
    <citation type="submission" date="2024-07" db="EMBL/GenBank/DDBJ databases">
        <title>Description of Labrys sedimenti sp. nov., isolated from a diclofenac-degrading enrichment culture.</title>
        <authorList>
            <person name="Tancsics A."/>
            <person name="Csepanyi A."/>
        </authorList>
    </citation>
    <scope>NUCLEOTIDE SEQUENCE [LARGE SCALE GENOMIC DNA]</scope>
    <source>
        <strain evidence="3 4">LMG 23578</strain>
    </source>
</reference>
<dbReference type="Pfam" id="PF00561">
    <property type="entry name" value="Abhydrolase_1"/>
    <property type="match status" value="1"/>
</dbReference>
<dbReference type="Gene3D" id="3.40.50.1820">
    <property type="entry name" value="alpha/beta hydrolase"/>
    <property type="match status" value="1"/>
</dbReference>
<sequence>MSKFLIVIAALVAALYLAAFAALAFAQRSFVFQPGGEVLPPAIAGAEVVKLRTEDGETLIAWHVAPAPGRPLLLYFHGNGGNLTLQTELLRALVAGGNGLMAVEYRGYPGSTGSPSEQGLLLDAEAAYAKVLALGTAPERIVVVGQSLGSGVAVALAARHSVGALVLDSPFTSALAVASRLYGMFPVRWVMLDPFPSDERIAKVKVPLLVVHGTADGVIPFAFGKSLYDLANQPKTFMPVEGAGHLSLGYVLPEVRAWIDGAMAR</sequence>
<dbReference type="GO" id="GO:0016787">
    <property type="term" value="F:hydrolase activity"/>
    <property type="evidence" value="ECO:0007669"/>
    <property type="project" value="UniProtKB-KW"/>
</dbReference>
<organism evidence="3 4">
    <name type="scientific">Labrys neptuniae</name>
    <dbReference type="NCBI Taxonomy" id="376174"/>
    <lineage>
        <taxon>Bacteria</taxon>
        <taxon>Pseudomonadati</taxon>
        <taxon>Pseudomonadota</taxon>
        <taxon>Alphaproteobacteria</taxon>
        <taxon>Hyphomicrobiales</taxon>
        <taxon>Xanthobacteraceae</taxon>
        <taxon>Labrys</taxon>
    </lineage>
</organism>
<protein>
    <submittedName>
        <fullName evidence="3">Alpha/beta hydrolase</fullName>
    </submittedName>
</protein>
<dbReference type="PANTHER" id="PTHR12277:SF81">
    <property type="entry name" value="PROTEIN ABHD13"/>
    <property type="match status" value="1"/>
</dbReference>
<dbReference type="InterPro" id="IPR029058">
    <property type="entry name" value="AB_hydrolase_fold"/>
</dbReference>
<dbReference type="EMBL" id="JBFNQD010000012">
    <property type="protein sequence ID" value="MEW9309220.1"/>
    <property type="molecule type" value="Genomic_DNA"/>
</dbReference>